<dbReference type="Proteomes" id="UP000076962">
    <property type="component" value="Unassembled WGS sequence"/>
</dbReference>
<comment type="caution">
    <text evidence="1">The sequence shown here is derived from an EMBL/GenBank/DDBJ whole genome shotgun (WGS) entry which is preliminary data.</text>
</comment>
<name>A0A176S4W6_9GAMM</name>
<keyword evidence="2" id="KW-1185">Reference proteome</keyword>
<protein>
    <submittedName>
        <fullName evidence="1">Uncharacterized protein</fullName>
    </submittedName>
</protein>
<accession>A0A176S4W6</accession>
<reference evidence="1 2" key="1">
    <citation type="submission" date="2016-05" db="EMBL/GenBank/DDBJ databases">
        <title>Single-cell genome of chain-forming Candidatus Thiomargarita nelsonii and comparison to other large sulfur-oxidizing bacteria.</title>
        <authorList>
            <person name="Winkel M."/>
            <person name="Salman V."/>
            <person name="Woyke T."/>
            <person name="Schulz-Vogt H."/>
            <person name="Richter M."/>
            <person name="Flood B."/>
            <person name="Bailey J."/>
            <person name="Amann R."/>
            <person name="Mussmann M."/>
        </authorList>
    </citation>
    <scope>NUCLEOTIDE SEQUENCE [LARGE SCALE GENOMIC DNA]</scope>
    <source>
        <strain evidence="1 2">THI036</strain>
    </source>
</reference>
<dbReference type="EMBL" id="LUTY01000583">
    <property type="protein sequence ID" value="OAD23050.1"/>
    <property type="molecule type" value="Genomic_DNA"/>
</dbReference>
<dbReference type="AlphaFoldDB" id="A0A176S4W6"/>
<sequence>MTNPESLGSNSYQTLIGMMSFNNQTDIMSRRSDPAFKDTAPQYKCSREYNADLTNNISQCCWDEHPSVLFACEGTQSLTE</sequence>
<gene>
    <name evidence="1" type="ORF">THIOM_001123</name>
</gene>
<proteinExistence type="predicted"/>
<organism evidence="1 2">
    <name type="scientific">Candidatus Thiomargarita nelsonii</name>
    <dbReference type="NCBI Taxonomy" id="1003181"/>
    <lineage>
        <taxon>Bacteria</taxon>
        <taxon>Pseudomonadati</taxon>
        <taxon>Pseudomonadota</taxon>
        <taxon>Gammaproteobacteria</taxon>
        <taxon>Thiotrichales</taxon>
        <taxon>Thiotrichaceae</taxon>
        <taxon>Thiomargarita</taxon>
    </lineage>
</organism>
<evidence type="ECO:0000313" key="1">
    <source>
        <dbReference type="EMBL" id="OAD23050.1"/>
    </source>
</evidence>
<evidence type="ECO:0000313" key="2">
    <source>
        <dbReference type="Proteomes" id="UP000076962"/>
    </source>
</evidence>